<dbReference type="Gene3D" id="3.40.50.1460">
    <property type="match status" value="1"/>
</dbReference>
<dbReference type="SUPFAM" id="SSF56112">
    <property type="entry name" value="Protein kinase-like (PK-like)"/>
    <property type="match status" value="1"/>
</dbReference>
<dbReference type="AlphaFoldDB" id="A0A9P9IUN4"/>
<dbReference type="EMBL" id="JAGMUV010000014">
    <property type="protein sequence ID" value="KAH7134132.1"/>
    <property type="molecule type" value="Genomic_DNA"/>
</dbReference>
<reference evidence="3" key="1">
    <citation type="journal article" date="2021" name="Nat. Commun.">
        <title>Genetic determinants of endophytism in the Arabidopsis root mycobiome.</title>
        <authorList>
            <person name="Mesny F."/>
            <person name="Miyauchi S."/>
            <person name="Thiergart T."/>
            <person name="Pickel B."/>
            <person name="Atanasova L."/>
            <person name="Karlsson M."/>
            <person name="Huettel B."/>
            <person name="Barry K.W."/>
            <person name="Haridas S."/>
            <person name="Chen C."/>
            <person name="Bauer D."/>
            <person name="Andreopoulos W."/>
            <person name="Pangilinan J."/>
            <person name="LaButti K."/>
            <person name="Riley R."/>
            <person name="Lipzen A."/>
            <person name="Clum A."/>
            <person name="Drula E."/>
            <person name="Henrissat B."/>
            <person name="Kohler A."/>
            <person name="Grigoriev I.V."/>
            <person name="Martin F.M."/>
            <person name="Hacquard S."/>
        </authorList>
    </citation>
    <scope>NUCLEOTIDE SEQUENCE</scope>
    <source>
        <strain evidence="3">MPI-CAGE-AT-0147</strain>
    </source>
</reference>
<gene>
    <name evidence="3" type="ORF">EDB81DRAFT_902953</name>
</gene>
<dbReference type="InterPro" id="IPR002575">
    <property type="entry name" value="Aminoglycoside_PTrfase"/>
</dbReference>
<keyword evidence="4" id="KW-1185">Reference proteome</keyword>
<evidence type="ECO:0000256" key="1">
    <source>
        <dbReference type="SAM" id="MobiDB-lite"/>
    </source>
</evidence>
<evidence type="ECO:0000313" key="4">
    <source>
        <dbReference type="Proteomes" id="UP000738349"/>
    </source>
</evidence>
<feature type="domain" description="Aminoglycoside phosphotransferase" evidence="2">
    <location>
        <begin position="165"/>
        <end position="209"/>
    </location>
</feature>
<comment type="caution">
    <text evidence="3">The sequence shown here is derived from an EMBL/GenBank/DDBJ whole genome shotgun (WGS) entry which is preliminary data.</text>
</comment>
<dbReference type="Pfam" id="PF01636">
    <property type="entry name" value="APH"/>
    <property type="match status" value="1"/>
</dbReference>
<dbReference type="Proteomes" id="UP000738349">
    <property type="component" value="Unassembled WGS sequence"/>
</dbReference>
<accession>A0A9P9IUN4</accession>
<organism evidence="3 4">
    <name type="scientific">Dactylonectria macrodidyma</name>
    <dbReference type="NCBI Taxonomy" id="307937"/>
    <lineage>
        <taxon>Eukaryota</taxon>
        <taxon>Fungi</taxon>
        <taxon>Dikarya</taxon>
        <taxon>Ascomycota</taxon>
        <taxon>Pezizomycotina</taxon>
        <taxon>Sordariomycetes</taxon>
        <taxon>Hypocreomycetidae</taxon>
        <taxon>Hypocreales</taxon>
        <taxon>Nectriaceae</taxon>
        <taxon>Dactylonectria</taxon>
    </lineage>
</organism>
<feature type="region of interest" description="Disordered" evidence="1">
    <location>
        <begin position="352"/>
        <end position="372"/>
    </location>
</feature>
<name>A0A9P9IUN4_9HYPO</name>
<dbReference type="InterPro" id="IPR011009">
    <property type="entry name" value="Kinase-like_dom_sf"/>
</dbReference>
<dbReference type="OrthoDB" id="411394at2759"/>
<dbReference type="Gene3D" id="1.10.510.10">
    <property type="entry name" value="Transferase(Phosphotransferase) domain 1"/>
    <property type="match status" value="1"/>
</dbReference>
<sequence>MTSGNDGSTGSEASELEARPYCTHRCLLGLKGDRLLDEKCPNVALHRRAKSGLSHPINATRLRELLCKKLACPVYRLRYLKPLDSDGKYGDRGALFKLTLSCYGYTFCWERNIRCGCHEVATRSGCLLPSGTTVGPLCPRLLGQHRFGDALPFGDTVVLNDSVLVEEKTRLRELLRKQGVVHNDMRRANLLWNDEHDRIMLIDFDLATLLPFRRHKSVSKLSGKRKRHEHGSETYVPSPRVLNHLAVSLCRTFDDISYTFTWTSDPGAYSYSPFHSSVYDFSYNPSKSTTTAYRDAMTLDRLYTESLGEVKTSLEVMRLDFLCSPSPPAPISQGDNPISLAHHGLSNLCSPHQSTAADEVGESGGDKPKTSSRYTSKEIAGLMHDFKEEEVELICRMHSMARCSQCRTDLNRIRASRVNHWLTGPCADSKNDKLIQKLASRSDRHLLSVLRHLYQLSRIPRYPDCHTEFQTLYDLLEIHLRQKRCSTSIEILEWSFNAFRHHEEVTTTIVATALRKRRSTVHSILKRSMPVSSLHPRRSITAANDFACEHALLAADFGTTRASVAIVLSARPVDPTLDNWRGISDGELSQLLLETTKRTENVTCILDCCHSALAPVNVEAQVKLLPLSREQHSKPSKLLEQPELAGILEDNHVWTNPHAVRIAAAATDEAAWEYHNGAGHAGILTDKLAAVMDGADEKMSWRMKD</sequence>
<proteinExistence type="predicted"/>
<protein>
    <recommendedName>
        <fullName evidence="2">Aminoglycoside phosphotransferase domain-containing protein</fullName>
    </recommendedName>
</protein>
<evidence type="ECO:0000313" key="3">
    <source>
        <dbReference type="EMBL" id="KAH7134132.1"/>
    </source>
</evidence>
<evidence type="ECO:0000259" key="2">
    <source>
        <dbReference type="Pfam" id="PF01636"/>
    </source>
</evidence>